<organism evidence="1 2">
    <name type="scientific">Microbulbifer halophilus</name>
    <dbReference type="NCBI Taxonomy" id="453963"/>
    <lineage>
        <taxon>Bacteria</taxon>
        <taxon>Pseudomonadati</taxon>
        <taxon>Pseudomonadota</taxon>
        <taxon>Gammaproteobacteria</taxon>
        <taxon>Cellvibrionales</taxon>
        <taxon>Microbulbiferaceae</taxon>
        <taxon>Microbulbifer</taxon>
    </lineage>
</organism>
<dbReference type="EMBL" id="JBHUJD010000010">
    <property type="protein sequence ID" value="MFD2310590.1"/>
    <property type="molecule type" value="Genomic_DNA"/>
</dbReference>
<name>A0ABW5EDB4_9GAMM</name>
<comment type="caution">
    <text evidence="1">The sequence shown here is derived from an EMBL/GenBank/DDBJ whole genome shotgun (WGS) entry which is preliminary data.</text>
</comment>
<evidence type="ECO:0000313" key="1">
    <source>
        <dbReference type="EMBL" id="MFD2310590.1"/>
    </source>
</evidence>
<keyword evidence="2" id="KW-1185">Reference proteome</keyword>
<reference evidence="2" key="1">
    <citation type="journal article" date="2019" name="Int. J. Syst. Evol. Microbiol.">
        <title>The Global Catalogue of Microorganisms (GCM) 10K type strain sequencing project: providing services to taxonomists for standard genome sequencing and annotation.</title>
        <authorList>
            <consortium name="The Broad Institute Genomics Platform"/>
            <consortium name="The Broad Institute Genome Sequencing Center for Infectious Disease"/>
            <person name="Wu L."/>
            <person name="Ma J."/>
        </authorList>
    </citation>
    <scope>NUCLEOTIDE SEQUENCE [LARGE SCALE GENOMIC DNA]</scope>
    <source>
        <strain evidence="2">KCTC 12848</strain>
    </source>
</reference>
<accession>A0ABW5EDB4</accession>
<dbReference type="RefSeq" id="WP_265720675.1">
    <property type="nucleotide sequence ID" value="NZ_JAPIVK010000005.1"/>
</dbReference>
<evidence type="ECO:0000313" key="2">
    <source>
        <dbReference type="Proteomes" id="UP001597425"/>
    </source>
</evidence>
<dbReference type="Proteomes" id="UP001597425">
    <property type="component" value="Unassembled WGS sequence"/>
</dbReference>
<sequence>MLASSENTITQSIEGAKILSPRRNSSSASDIEMLAREQLEHFHIAPDSEHGRLLLYRVQGDIGQLWAQRAALLA</sequence>
<proteinExistence type="predicted"/>
<protein>
    <submittedName>
        <fullName evidence="1">Uncharacterized protein</fullName>
    </submittedName>
</protein>
<gene>
    <name evidence="1" type="ORF">ACFSKX_09200</name>
</gene>